<dbReference type="AlphaFoldDB" id="A0A914BLZ0"/>
<feature type="compositionally biased region" description="Acidic residues" evidence="6">
    <location>
        <begin position="211"/>
        <end position="229"/>
    </location>
</feature>
<dbReference type="SUPFAM" id="SSF46689">
    <property type="entry name" value="Homeodomain-like"/>
    <property type="match status" value="1"/>
</dbReference>
<proteinExistence type="predicted"/>
<dbReference type="FunFam" id="1.10.10.60:FF:000357">
    <property type="entry name" value="Motor neuron and pancreas homeobox 1"/>
    <property type="match status" value="1"/>
</dbReference>
<feature type="DNA-binding region" description="Homeobox" evidence="4">
    <location>
        <begin position="94"/>
        <end position="153"/>
    </location>
</feature>
<dbReference type="RefSeq" id="XP_038077134.1">
    <property type="nucleotide sequence ID" value="XM_038221206.1"/>
</dbReference>
<dbReference type="GO" id="GO:1990837">
    <property type="term" value="F:sequence-specific double-stranded DNA binding"/>
    <property type="evidence" value="ECO:0007669"/>
    <property type="project" value="TreeGrafter"/>
</dbReference>
<dbReference type="GO" id="GO:0005634">
    <property type="term" value="C:nucleus"/>
    <property type="evidence" value="ECO:0007669"/>
    <property type="project" value="UniProtKB-SubCell"/>
</dbReference>
<evidence type="ECO:0000256" key="6">
    <source>
        <dbReference type="SAM" id="MobiDB-lite"/>
    </source>
</evidence>
<reference evidence="8" key="1">
    <citation type="submission" date="2022-11" db="UniProtKB">
        <authorList>
            <consortium name="EnsemblMetazoa"/>
        </authorList>
    </citation>
    <scope>IDENTIFICATION</scope>
</reference>
<dbReference type="PRINTS" id="PR00024">
    <property type="entry name" value="HOMEOBOX"/>
</dbReference>
<feature type="compositionally biased region" description="Basic and acidic residues" evidence="6">
    <location>
        <begin position="268"/>
        <end position="279"/>
    </location>
</feature>
<dbReference type="GO" id="GO:0007417">
    <property type="term" value="P:central nervous system development"/>
    <property type="evidence" value="ECO:0007669"/>
    <property type="project" value="TreeGrafter"/>
</dbReference>
<protein>
    <recommendedName>
        <fullName evidence="7">Homeobox domain-containing protein</fullName>
    </recommendedName>
</protein>
<feature type="compositionally biased region" description="Basic and acidic residues" evidence="6">
    <location>
        <begin position="155"/>
        <end position="200"/>
    </location>
</feature>
<dbReference type="PROSITE" id="PS00027">
    <property type="entry name" value="HOMEOBOX_1"/>
    <property type="match status" value="1"/>
</dbReference>
<dbReference type="Gene3D" id="1.10.10.60">
    <property type="entry name" value="Homeodomain-like"/>
    <property type="match status" value="1"/>
</dbReference>
<dbReference type="OMA" id="YPSANER"/>
<keyword evidence="1 4" id="KW-0238">DNA-binding</keyword>
<evidence type="ECO:0000256" key="2">
    <source>
        <dbReference type="ARBA" id="ARBA00023155"/>
    </source>
</evidence>
<dbReference type="SMART" id="SM00389">
    <property type="entry name" value="HOX"/>
    <property type="match status" value="1"/>
</dbReference>
<keyword evidence="9" id="KW-1185">Reference proteome</keyword>
<keyword evidence="3 4" id="KW-0539">Nucleus</keyword>
<organism evidence="8 9">
    <name type="scientific">Patiria miniata</name>
    <name type="common">Bat star</name>
    <name type="synonym">Asterina miniata</name>
    <dbReference type="NCBI Taxonomy" id="46514"/>
    <lineage>
        <taxon>Eukaryota</taxon>
        <taxon>Metazoa</taxon>
        <taxon>Echinodermata</taxon>
        <taxon>Eleutherozoa</taxon>
        <taxon>Asterozoa</taxon>
        <taxon>Asteroidea</taxon>
        <taxon>Valvatacea</taxon>
        <taxon>Valvatida</taxon>
        <taxon>Asterinidae</taxon>
        <taxon>Patiria</taxon>
    </lineage>
</organism>
<evidence type="ECO:0000256" key="4">
    <source>
        <dbReference type="PROSITE-ProRule" id="PRU00108"/>
    </source>
</evidence>
<dbReference type="CDD" id="cd00086">
    <property type="entry name" value="homeodomain"/>
    <property type="match status" value="1"/>
</dbReference>
<dbReference type="PROSITE" id="PS50071">
    <property type="entry name" value="HOMEOBOX_2"/>
    <property type="match status" value="1"/>
</dbReference>
<evidence type="ECO:0000256" key="5">
    <source>
        <dbReference type="RuleBase" id="RU000682"/>
    </source>
</evidence>
<sequence length="279" mass="31069">MARQGHVSPNEIQSANVGLLGASGAPQTSPLGPVKAAPLDISNDKRLSTLEEYSALKITSLHLHDYNLLTVNSIPYLCASSSTGHQHPTILGKTRRPRTAFTSQQLLELEQQFKKNKYLSRPKRFEVATSLMLTETQVKIWFQNRRMKWKRGKKVKETPSVEGEKEAAANSDEGRPDHAPAPLEKTHEDGDHITKVEVHGGNESVDGLEIHDEEYYDEEDDDDMDDDMMAEGYIQDSSSDERANNNVEDSDNCNSGGGRNRYSSAAERSLDCHPVEPVH</sequence>
<dbReference type="InterPro" id="IPR009057">
    <property type="entry name" value="Homeodomain-like_sf"/>
</dbReference>
<feature type="domain" description="Homeobox" evidence="7">
    <location>
        <begin position="92"/>
        <end position="152"/>
    </location>
</feature>
<dbReference type="Proteomes" id="UP000887568">
    <property type="component" value="Unplaced"/>
</dbReference>
<dbReference type="PANTHER" id="PTHR24335:SF4">
    <property type="entry name" value="EXTRA-EXTRA"/>
    <property type="match status" value="1"/>
</dbReference>
<evidence type="ECO:0000313" key="9">
    <source>
        <dbReference type="Proteomes" id="UP000887568"/>
    </source>
</evidence>
<evidence type="ECO:0000259" key="7">
    <source>
        <dbReference type="PROSITE" id="PS50071"/>
    </source>
</evidence>
<evidence type="ECO:0000256" key="1">
    <source>
        <dbReference type="ARBA" id="ARBA00023125"/>
    </source>
</evidence>
<evidence type="ECO:0000313" key="8">
    <source>
        <dbReference type="EnsemblMetazoa" id="XP_038077134.1"/>
    </source>
</evidence>
<dbReference type="OrthoDB" id="6159439at2759"/>
<dbReference type="GO" id="GO:0000981">
    <property type="term" value="F:DNA-binding transcription factor activity, RNA polymerase II-specific"/>
    <property type="evidence" value="ECO:0007669"/>
    <property type="project" value="InterPro"/>
</dbReference>
<evidence type="ECO:0000256" key="3">
    <source>
        <dbReference type="ARBA" id="ARBA00023242"/>
    </source>
</evidence>
<accession>A0A914BLZ0</accession>
<dbReference type="GeneID" id="119744982"/>
<dbReference type="InterPro" id="IPR020479">
    <property type="entry name" value="HD_metazoa"/>
</dbReference>
<comment type="subcellular location">
    <subcellularLocation>
        <location evidence="4 5">Nucleus</location>
    </subcellularLocation>
</comment>
<name>A0A914BLZ0_PATMI</name>
<keyword evidence="2 4" id="KW-0371">Homeobox</keyword>
<dbReference type="InterPro" id="IPR017970">
    <property type="entry name" value="Homeobox_CS"/>
</dbReference>
<dbReference type="GO" id="GO:0048812">
    <property type="term" value="P:neuron projection morphogenesis"/>
    <property type="evidence" value="ECO:0007669"/>
    <property type="project" value="TreeGrafter"/>
</dbReference>
<dbReference type="EnsemblMetazoa" id="XM_038221206.1">
    <property type="protein sequence ID" value="XP_038077134.1"/>
    <property type="gene ID" value="LOC119744982"/>
</dbReference>
<dbReference type="PANTHER" id="PTHR24335">
    <property type="entry name" value="MOTOR NEURON AND PANCREAS HOMEOBOX PROTEIN"/>
    <property type="match status" value="1"/>
</dbReference>
<dbReference type="Pfam" id="PF00046">
    <property type="entry name" value="Homeodomain"/>
    <property type="match status" value="1"/>
</dbReference>
<dbReference type="InterPro" id="IPR001356">
    <property type="entry name" value="HD"/>
</dbReference>
<feature type="region of interest" description="Disordered" evidence="6">
    <location>
        <begin position="152"/>
        <end position="279"/>
    </location>
</feature>
<dbReference type="InterPro" id="IPR042768">
    <property type="entry name" value="MNX1/Ceh-12"/>
</dbReference>